<evidence type="ECO:0000313" key="3">
    <source>
        <dbReference type="Proteomes" id="UP001203284"/>
    </source>
</evidence>
<gene>
    <name evidence="2" type="ORF">MWN34_10115</name>
</gene>
<evidence type="ECO:0000313" key="2">
    <source>
        <dbReference type="EMBL" id="MCK0197267.1"/>
    </source>
</evidence>
<keyword evidence="1" id="KW-1133">Transmembrane helix</keyword>
<evidence type="ECO:0000256" key="1">
    <source>
        <dbReference type="SAM" id="Phobius"/>
    </source>
</evidence>
<dbReference type="Proteomes" id="UP001203284">
    <property type="component" value="Unassembled WGS sequence"/>
</dbReference>
<accession>A0ABT0DBZ2</accession>
<feature type="transmembrane region" description="Helical" evidence="1">
    <location>
        <begin position="7"/>
        <end position="30"/>
    </location>
</feature>
<feature type="transmembrane region" description="Helical" evidence="1">
    <location>
        <begin position="50"/>
        <end position="72"/>
    </location>
</feature>
<sequence length="75" mass="8101">MLVMSTFVFGIISGFIFQAYLLFLFCPSIFSGGICYGLYTGQGIGEAIGFGLILMVLYQIAYLIGAIADSLLRAE</sequence>
<proteinExistence type="predicted"/>
<name>A0ABT0DBZ2_9HYPH</name>
<comment type="caution">
    <text evidence="2">The sequence shown here is derived from an EMBL/GenBank/DDBJ whole genome shotgun (WGS) entry which is preliminary data.</text>
</comment>
<reference evidence="2 3" key="1">
    <citation type="submission" date="2022-04" db="EMBL/GenBank/DDBJ databases">
        <authorList>
            <person name="Grouzdev D.S."/>
            <person name="Pantiukh K.S."/>
            <person name="Krutkina M.S."/>
        </authorList>
    </citation>
    <scope>NUCLEOTIDE SEQUENCE [LARGE SCALE GENOMIC DNA]</scope>
    <source>
        <strain evidence="2 3">6x-1</strain>
    </source>
</reference>
<organism evidence="2 3">
    <name type="scientific">Ancylobacter crimeensis</name>
    <dbReference type="NCBI Taxonomy" id="2579147"/>
    <lineage>
        <taxon>Bacteria</taxon>
        <taxon>Pseudomonadati</taxon>
        <taxon>Pseudomonadota</taxon>
        <taxon>Alphaproteobacteria</taxon>
        <taxon>Hyphomicrobiales</taxon>
        <taxon>Xanthobacteraceae</taxon>
        <taxon>Ancylobacter</taxon>
    </lineage>
</organism>
<keyword evidence="1" id="KW-0472">Membrane</keyword>
<keyword evidence="1" id="KW-0812">Transmembrane</keyword>
<dbReference type="EMBL" id="JALKCH010000006">
    <property type="protein sequence ID" value="MCK0197267.1"/>
    <property type="molecule type" value="Genomic_DNA"/>
</dbReference>
<dbReference type="RefSeq" id="WP_247028938.1">
    <property type="nucleotide sequence ID" value="NZ_JALKCH010000006.1"/>
</dbReference>
<keyword evidence="3" id="KW-1185">Reference proteome</keyword>
<protein>
    <submittedName>
        <fullName evidence="2">Uncharacterized protein</fullName>
    </submittedName>
</protein>